<reference evidence="2" key="1">
    <citation type="submission" date="2018-02" db="EMBL/GenBank/DDBJ databases">
        <authorList>
            <person name="Hausmann B."/>
        </authorList>
    </citation>
    <scope>NUCLEOTIDE SEQUENCE [LARGE SCALE GENOMIC DNA]</scope>
    <source>
        <strain evidence="2">Peat soil MAG SbA5</strain>
    </source>
</reference>
<sequence>MTIFIAFIDLVAAIVPPLPVTSVLVQAVPRSTRDYPSP</sequence>
<name>A0A2N9LVA5_9BACT</name>
<proteinExistence type="predicted"/>
<gene>
    <name evidence="1" type="ORF">SBA5_580035</name>
</gene>
<evidence type="ECO:0000313" key="1">
    <source>
        <dbReference type="EMBL" id="SPE27156.1"/>
    </source>
</evidence>
<dbReference type="EMBL" id="OKRB01000117">
    <property type="protein sequence ID" value="SPE27156.1"/>
    <property type="molecule type" value="Genomic_DNA"/>
</dbReference>
<accession>A0A2N9LVA5</accession>
<protein>
    <submittedName>
        <fullName evidence="1">Uncharacterized protein</fullName>
    </submittedName>
</protein>
<organism evidence="1 2">
    <name type="scientific">Candidatus Sulfuritelmatomonas gaucii</name>
    <dbReference type="NCBI Taxonomy" id="2043161"/>
    <lineage>
        <taxon>Bacteria</taxon>
        <taxon>Pseudomonadati</taxon>
        <taxon>Acidobacteriota</taxon>
        <taxon>Terriglobia</taxon>
        <taxon>Terriglobales</taxon>
        <taxon>Acidobacteriaceae</taxon>
        <taxon>Candidatus Sulfuritelmatomonas</taxon>
    </lineage>
</organism>
<dbReference type="Proteomes" id="UP000239735">
    <property type="component" value="Unassembled WGS sequence"/>
</dbReference>
<evidence type="ECO:0000313" key="2">
    <source>
        <dbReference type="Proteomes" id="UP000239735"/>
    </source>
</evidence>
<dbReference type="AlphaFoldDB" id="A0A2N9LVA5"/>